<evidence type="ECO:0000313" key="4">
    <source>
        <dbReference type="EMBL" id="QGS08620.1"/>
    </source>
</evidence>
<dbReference type="SUPFAM" id="SSF46689">
    <property type="entry name" value="Homeodomain-like"/>
    <property type="match status" value="1"/>
</dbReference>
<organism evidence="4 5">
    <name type="scientific">Gemella morbillorum</name>
    <dbReference type="NCBI Taxonomy" id="29391"/>
    <lineage>
        <taxon>Bacteria</taxon>
        <taxon>Bacillati</taxon>
        <taxon>Bacillota</taxon>
        <taxon>Bacilli</taxon>
        <taxon>Bacillales</taxon>
        <taxon>Gemellaceae</taxon>
        <taxon>Gemella</taxon>
    </lineage>
</organism>
<sequence length="214" mass="24767">MVENILKSSLDLMAEGDMPPGKKKTLEAAIILFGKKGYNGTSTLEIAKAAGVSQATVFKYFQTKEDLLISIIAPILPRLFSNFLGRVKNINTITVKEIIHYIVRDRFRFMKENKDIIKIIFSEVLTNEQLKQKIIIGAEEVFKERRLDEFFEYLKQNNPEINKELTLPEIMRPIAGALITYFIQRFIVFDGVICETEEHDLDVIERQIYNCWTI</sequence>
<keyword evidence="5" id="KW-1185">Reference proteome</keyword>
<dbReference type="Pfam" id="PF00440">
    <property type="entry name" value="TetR_N"/>
    <property type="match status" value="1"/>
</dbReference>
<gene>
    <name evidence="4" type="ORF">FOC49_01355</name>
</gene>
<dbReference type="InterPro" id="IPR001647">
    <property type="entry name" value="HTH_TetR"/>
</dbReference>
<dbReference type="InterPro" id="IPR009057">
    <property type="entry name" value="Homeodomain-like_sf"/>
</dbReference>
<evidence type="ECO:0000256" key="1">
    <source>
        <dbReference type="ARBA" id="ARBA00023125"/>
    </source>
</evidence>
<name>A0AAP9KSQ4_9BACL</name>
<dbReference type="AlphaFoldDB" id="A0AAP9KSQ4"/>
<dbReference type="PANTHER" id="PTHR43479">
    <property type="entry name" value="ACREF/ENVCD OPERON REPRESSOR-RELATED"/>
    <property type="match status" value="1"/>
</dbReference>
<dbReference type="PROSITE" id="PS01081">
    <property type="entry name" value="HTH_TETR_1"/>
    <property type="match status" value="1"/>
</dbReference>
<keyword evidence="1 2" id="KW-0238">DNA-binding</keyword>
<dbReference type="InterPro" id="IPR050624">
    <property type="entry name" value="HTH-type_Tx_Regulator"/>
</dbReference>
<evidence type="ECO:0000313" key="5">
    <source>
        <dbReference type="Proteomes" id="UP000425411"/>
    </source>
</evidence>
<dbReference type="PROSITE" id="PS50977">
    <property type="entry name" value="HTH_TETR_2"/>
    <property type="match status" value="1"/>
</dbReference>
<dbReference type="PANTHER" id="PTHR43479:SF11">
    <property type="entry name" value="ACREF_ENVCD OPERON REPRESSOR-RELATED"/>
    <property type="match status" value="1"/>
</dbReference>
<reference evidence="4 5" key="1">
    <citation type="submission" date="2019-11" db="EMBL/GenBank/DDBJ databases">
        <title>FDA dAtabase for Regulatory Grade micrObial Sequences (FDA-ARGOS): Supporting development and validation of Infectious Disease Dx tests.</title>
        <authorList>
            <person name="Turner S."/>
            <person name="Byrd R."/>
            <person name="Tallon L."/>
            <person name="Sadzewicz L."/>
            <person name="Vavikolanu K."/>
            <person name="Mehta A."/>
            <person name="Aluvathingal J."/>
            <person name="Nadendla S."/>
            <person name="Myers T."/>
            <person name="Yan Y."/>
            <person name="Sichtig H."/>
        </authorList>
    </citation>
    <scope>NUCLEOTIDE SEQUENCE [LARGE SCALE GENOMIC DNA]</scope>
    <source>
        <strain evidence="4 5">FDAARGOS_741</strain>
    </source>
</reference>
<accession>A0AAP9KSQ4</accession>
<dbReference type="Proteomes" id="UP000425411">
    <property type="component" value="Chromosome"/>
</dbReference>
<evidence type="ECO:0000256" key="2">
    <source>
        <dbReference type="PROSITE-ProRule" id="PRU00335"/>
    </source>
</evidence>
<evidence type="ECO:0000259" key="3">
    <source>
        <dbReference type="PROSITE" id="PS50977"/>
    </source>
</evidence>
<dbReference type="EMBL" id="CP046314">
    <property type="protein sequence ID" value="QGS08620.1"/>
    <property type="molecule type" value="Genomic_DNA"/>
</dbReference>
<feature type="DNA-binding region" description="H-T-H motif" evidence="2">
    <location>
        <begin position="42"/>
        <end position="61"/>
    </location>
</feature>
<dbReference type="InterPro" id="IPR023772">
    <property type="entry name" value="DNA-bd_HTH_TetR-type_CS"/>
</dbReference>
<dbReference type="GO" id="GO:0003677">
    <property type="term" value="F:DNA binding"/>
    <property type="evidence" value="ECO:0007669"/>
    <property type="project" value="UniProtKB-UniRule"/>
</dbReference>
<dbReference type="PRINTS" id="PR00455">
    <property type="entry name" value="HTHTETR"/>
</dbReference>
<protein>
    <submittedName>
        <fullName evidence="4">TetR family transcriptional regulator</fullName>
    </submittedName>
</protein>
<dbReference type="RefSeq" id="WP_004633770.1">
    <property type="nucleotide sequence ID" value="NZ_CP046314.1"/>
</dbReference>
<proteinExistence type="predicted"/>
<feature type="domain" description="HTH tetR-type" evidence="3">
    <location>
        <begin position="19"/>
        <end position="79"/>
    </location>
</feature>
<dbReference type="Gene3D" id="1.10.357.10">
    <property type="entry name" value="Tetracycline Repressor, domain 2"/>
    <property type="match status" value="1"/>
</dbReference>